<evidence type="ECO:0000313" key="6">
    <source>
        <dbReference type="EMBL" id="MDT0309230.1"/>
    </source>
</evidence>
<dbReference type="InterPro" id="IPR028082">
    <property type="entry name" value="Peripla_BP_I"/>
</dbReference>
<keyword evidence="1" id="KW-0678">Repressor</keyword>
<dbReference type="InterPro" id="IPR000843">
    <property type="entry name" value="HTH_LacI"/>
</dbReference>
<dbReference type="Pfam" id="PF00532">
    <property type="entry name" value="Peripla_BP_1"/>
    <property type="match status" value="1"/>
</dbReference>
<dbReference type="InterPro" id="IPR001761">
    <property type="entry name" value="Peripla_BP/Lac1_sug-bd_dom"/>
</dbReference>
<evidence type="ECO:0000256" key="2">
    <source>
        <dbReference type="ARBA" id="ARBA00023015"/>
    </source>
</evidence>
<keyword evidence="3 6" id="KW-0238">DNA-binding</keyword>
<dbReference type="PROSITE" id="PS50932">
    <property type="entry name" value="HTH_LACI_2"/>
    <property type="match status" value="1"/>
</dbReference>
<dbReference type="EMBL" id="JAVREN010000033">
    <property type="protein sequence ID" value="MDT0309230.1"/>
    <property type="molecule type" value="Genomic_DNA"/>
</dbReference>
<evidence type="ECO:0000256" key="4">
    <source>
        <dbReference type="ARBA" id="ARBA00023163"/>
    </source>
</evidence>
<evidence type="ECO:0000259" key="5">
    <source>
        <dbReference type="PROSITE" id="PS50932"/>
    </source>
</evidence>
<dbReference type="RefSeq" id="WP_311632186.1">
    <property type="nucleotide sequence ID" value="NZ_JAVREN010000033.1"/>
</dbReference>
<keyword evidence="2" id="KW-0805">Transcription regulation</keyword>
<dbReference type="PANTHER" id="PTHR30146:SF148">
    <property type="entry name" value="HTH-TYPE TRANSCRIPTIONAL REPRESSOR PURR-RELATED"/>
    <property type="match status" value="1"/>
</dbReference>
<dbReference type="SUPFAM" id="SSF47413">
    <property type="entry name" value="lambda repressor-like DNA-binding domains"/>
    <property type="match status" value="1"/>
</dbReference>
<evidence type="ECO:0000256" key="3">
    <source>
        <dbReference type="ARBA" id="ARBA00023125"/>
    </source>
</evidence>
<keyword evidence="4" id="KW-0804">Transcription</keyword>
<dbReference type="GO" id="GO:0003677">
    <property type="term" value="F:DNA binding"/>
    <property type="evidence" value="ECO:0007669"/>
    <property type="project" value="UniProtKB-KW"/>
</dbReference>
<evidence type="ECO:0000313" key="7">
    <source>
        <dbReference type="Proteomes" id="UP001183388"/>
    </source>
</evidence>
<dbReference type="Proteomes" id="UP001183388">
    <property type="component" value="Unassembled WGS sequence"/>
</dbReference>
<dbReference type="InterPro" id="IPR010982">
    <property type="entry name" value="Lambda_DNA-bd_dom_sf"/>
</dbReference>
<evidence type="ECO:0000256" key="1">
    <source>
        <dbReference type="ARBA" id="ARBA00022491"/>
    </source>
</evidence>
<dbReference type="PANTHER" id="PTHR30146">
    <property type="entry name" value="LACI-RELATED TRANSCRIPTIONAL REPRESSOR"/>
    <property type="match status" value="1"/>
</dbReference>
<dbReference type="CDD" id="cd06267">
    <property type="entry name" value="PBP1_LacI_sugar_binding-like"/>
    <property type="match status" value="1"/>
</dbReference>
<gene>
    <name evidence="6" type="ORF">RM780_20015</name>
</gene>
<dbReference type="Gene3D" id="3.40.50.2300">
    <property type="match status" value="2"/>
</dbReference>
<proteinExistence type="predicted"/>
<organism evidence="6 7">
    <name type="scientific">Streptomyces boetiae</name>
    <dbReference type="NCBI Taxonomy" id="3075541"/>
    <lineage>
        <taxon>Bacteria</taxon>
        <taxon>Bacillati</taxon>
        <taxon>Actinomycetota</taxon>
        <taxon>Actinomycetes</taxon>
        <taxon>Kitasatosporales</taxon>
        <taxon>Streptomycetaceae</taxon>
        <taxon>Streptomyces</taxon>
    </lineage>
</organism>
<comment type="caution">
    <text evidence="6">The sequence shown here is derived from an EMBL/GenBank/DDBJ whole genome shotgun (WGS) entry which is preliminary data.</text>
</comment>
<dbReference type="SUPFAM" id="SSF53822">
    <property type="entry name" value="Periplasmic binding protein-like I"/>
    <property type="match status" value="1"/>
</dbReference>
<dbReference type="Gene3D" id="1.10.260.40">
    <property type="entry name" value="lambda repressor-like DNA-binding domains"/>
    <property type="match status" value="1"/>
</dbReference>
<keyword evidence="7" id="KW-1185">Reference proteome</keyword>
<feature type="domain" description="HTH lacI-type" evidence="5">
    <location>
        <begin position="2"/>
        <end position="56"/>
    </location>
</feature>
<accession>A0ABU2LCC6</accession>
<dbReference type="Pfam" id="PF00356">
    <property type="entry name" value="LacI"/>
    <property type="match status" value="1"/>
</dbReference>
<dbReference type="SMART" id="SM00354">
    <property type="entry name" value="HTH_LACI"/>
    <property type="match status" value="1"/>
</dbReference>
<reference evidence="7" key="1">
    <citation type="submission" date="2023-07" db="EMBL/GenBank/DDBJ databases">
        <title>30 novel species of actinomycetes from the DSMZ collection.</title>
        <authorList>
            <person name="Nouioui I."/>
        </authorList>
    </citation>
    <scope>NUCLEOTIDE SEQUENCE [LARGE SCALE GENOMIC DNA]</scope>
    <source>
        <strain evidence="7">DSM 44917</strain>
    </source>
</reference>
<dbReference type="PROSITE" id="PS00356">
    <property type="entry name" value="HTH_LACI_1"/>
    <property type="match status" value="1"/>
</dbReference>
<sequence>MATIVDVADRAGVSISTVSHVVNGTRRVAEKTRQRVLRAIEETGYRQDTLARSLRRSRTDSVGLVVSDSGQPAFAEMVRGVEREAARAGCILLLANSGESAVQETRVLRALTARRVDGLIVAPVAGSTGEEIDAIRRDGTPVVLLDRIGSGAGGDQVGVENAALMRELVSHLIGHGHRRVALAAGDARVSTIAERREGYEQALCAHGIEPDPDLVLTGPGLAEDTRRATLGLLAGPGRPPAVVCASTETATGVLEAARELGLSIPGDLKVAVFDEFPHADLFEPRLTAVRQPAVDLGAAAMRLLWRRIEGEAPDPPGGEEIRLTPTIVYRTSCGCEP</sequence>
<name>A0ABU2LCC6_9ACTN</name>
<protein>
    <submittedName>
        <fullName evidence="6">LacI family DNA-binding transcriptional regulator</fullName>
    </submittedName>
</protein>
<dbReference type="CDD" id="cd01392">
    <property type="entry name" value="HTH_LacI"/>
    <property type="match status" value="1"/>
</dbReference>